<feature type="region of interest" description="Disordered" evidence="9">
    <location>
        <begin position="747"/>
        <end position="818"/>
    </location>
</feature>
<evidence type="ECO:0000256" key="9">
    <source>
        <dbReference type="SAM" id="MobiDB-lite"/>
    </source>
</evidence>
<feature type="coiled-coil region" evidence="8">
    <location>
        <begin position="67"/>
        <end position="101"/>
    </location>
</feature>
<feature type="compositionally biased region" description="Low complexity" evidence="9">
    <location>
        <begin position="947"/>
        <end position="957"/>
    </location>
</feature>
<evidence type="ECO:0000256" key="4">
    <source>
        <dbReference type="ARBA" id="ARBA00023015"/>
    </source>
</evidence>
<feature type="compositionally biased region" description="Polar residues" evidence="9">
    <location>
        <begin position="797"/>
        <end position="807"/>
    </location>
</feature>
<keyword evidence="7" id="KW-0539">Nucleus</keyword>
<dbReference type="InterPro" id="IPR007219">
    <property type="entry name" value="XnlR_reg_dom"/>
</dbReference>
<keyword evidence="3" id="KW-0862">Zinc</keyword>
<dbReference type="CDD" id="cd00067">
    <property type="entry name" value="GAL4"/>
    <property type="match status" value="1"/>
</dbReference>
<evidence type="ECO:0000256" key="8">
    <source>
        <dbReference type="SAM" id="Coils"/>
    </source>
</evidence>
<feature type="region of interest" description="Disordered" evidence="9">
    <location>
        <begin position="908"/>
        <end position="957"/>
    </location>
</feature>
<keyword evidence="12" id="KW-1185">Reference proteome</keyword>
<feature type="compositionally biased region" description="Low complexity" evidence="9">
    <location>
        <begin position="750"/>
        <end position="769"/>
    </location>
</feature>
<evidence type="ECO:0000259" key="10">
    <source>
        <dbReference type="PROSITE" id="PS50048"/>
    </source>
</evidence>
<feature type="region of interest" description="Disordered" evidence="9">
    <location>
        <begin position="104"/>
        <end position="129"/>
    </location>
</feature>
<dbReference type="CDD" id="cd12148">
    <property type="entry name" value="fungal_TF_MHR"/>
    <property type="match status" value="1"/>
</dbReference>
<dbReference type="GO" id="GO:0000981">
    <property type="term" value="F:DNA-binding transcription factor activity, RNA polymerase II-specific"/>
    <property type="evidence" value="ECO:0007669"/>
    <property type="project" value="InterPro"/>
</dbReference>
<evidence type="ECO:0000256" key="3">
    <source>
        <dbReference type="ARBA" id="ARBA00022833"/>
    </source>
</evidence>
<dbReference type="SUPFAM" id="SSF57701">
    <property type="entry name" value="Zn2/Cys6 DNA-binding domain"/>
    <property type="match status" value="1"/>
</dbReference>
<evidence type="ECO:0000256" key="7">
    <source>
        <dbReference type="ARBA" id="ARBA00023242"/>
    </source>
</evidence>
<dbReference type="PROSITE" id="PS00463">
    <property type="entry name" value="ZN2_CY6_FUNGAL_1"/>
    <property type="match status" value="1"/>
</dbReference>
<accession>A0AAN9UXB1</accession>
<feature type="compositionally biased region" description="Polar residues" evidence="9">
    <location>
        <begin position="702"/>
        <end position="715"/>
    </location>
</feature>
<dbReference type="Proteomes" id="UP001320420">
    <property type="component" value="Unassembled WGS sequence"/>
</dbReference>
<evidence type="ECO:0000313" key="12">
    <source>
        <dbReference type="Proteomes" id="UP001320420"/>
    </source>
</evidence>
<evidence type="ECO:0000256" key="5">
    <source>
        <dbReference type="ARBA" id="ARBA00023125"/>
    </source>
</evidence>
<keyword evidence="5 11" id="KW-0238">DNA-binding</keyword>
<keyword evidence="8" id="KW-0175">Coiled coil</keyword>
<dbReference type="AlphaFoldDB" id="A0AAN9UXB1"/>
<evidence type="ECO:0000256" key="1">
    <source>
        <dbReference type="ARBA" id="ARBA00004123"/>
    </source>
</evidence>
<feature type="region of interest" description="Disordered" evidence="9">
    <location>
        <begin position="851"/>
        <end position="880"/>
    </location>
</feature>
<feature type="compositionally biased region" description="Basic residues" evidence="9">
    <location>
        <begin position="910"/>
        <end position="940"/>
    </location>
</feature>
<dbReference type="InterPro" id="IPR050987">
    <property type="entry name" value="AtrR-like"/>
</dbReference>
<evidence type="ECO:0000313" key="11">
    <source>
        <dbReference type="EMBL" id="KAK7753940.1"/>
    </source>
</evidence>
<name>A0AAN9UXB1_9PEZI</name>
<feature type="compositionally biased region" description="Basic and acidic residues" evidence="9">
    <location>
        <begin position="119"/>
        <end position="129"/>
    </location>
</feature>
<feature type="domain" description="Zn(2)-C6 fungal-type" evidence="10">
    <location>
        <begin position="23"/>
        <end position="53"/>
    </location>
</feature>
<sequence length="1023" mass="111492">MPGILPMKVIKVGTSSQSRIAQACDRCRSKKIRCDGIRPCCTQCANVGFECRTSDKLSRRAFPRGYTESLEERVRQLETEIRELKDLLDEKDEKIDMLSKMHDNRLTPAASHASPASMDSRRGDSASPAKEDVFRVQASPLLLGVENSDSYFMGASSGRAFIEAFKRKIQEVGKPCSDFNPEAFLHIQGCYPLVPDQHSGPLRPPPRLFTDRCVNIYFQEWAPLFPVLHKPTFLRLYEDFVADPEKVKNDHKIAQLYLVYSIAALSGESPEVDQIAACEVQWQRALDAVIMNNTMSTLQCLVLAMMYCMIRADYKRLQHYKGIAIGLSHRLGLHQSQKRFSFGALTIETRKKVFWTLYTLDCFSASMLGLPKLLREEDVHAEYPSDTDDEYVTEKGFQPTLPGEYTRLSSALALFRLSRILAQVLERVYPAASTHELSLQLLASMDADLAEWSENLPTHLRLNFVQDKPSTDVTGSRSPILALAYYYIRTLIHRPAVTSSLGSKAATSLLAVGECSKAIVQIVQLLEERNMTFSFCLNKTDVLVLCGITLLYQSLGLSYDSKLVKDIERLFHAVVEILDRAQGPGTYDLKRVATILISVDPRNRVSPSSARSSPEEIGAGSMGMDLSMGMGAAAPTTATTTTSRTSPSVAAATTKKKAAFLHSLGQQKTSPAAMSKSDLLAQQDKLRRMTMPSLSGGRPSVTELQRFQSRTSVEPSSPAAPRRDHRFSISQIQQSMMRRVKTNLDYLSFNNNNNSNSNNSNNNRNTPNNTEPSHEPASPPTHSRNVHAQQQQQQQQPYHTTTPQLSTKGLGGSDNGGAVSSINEWEALLGAMDNGQMYDAIYGGPSFPATDATPTTSAASASAPVDFGGGSSSSNGGDWSPADASWDISAAAAAAANGFSMDDLAAVAAGHHHHHSHSQHHHPHHHSHHPHHVNHHHHHPATQSVPSISDESLSSGDDLASSGDLYLGMGAAAAAGNDDFRNPLLQPPPPTSQPAGGGGGGGRSSHDGGVNIALDGLDLNLGL</sequence>
<evidence type="ECO:0000256" key="6">
    <source>
        <dbReference type="ARBA" id="ARBA00023163"/>
    </source>
</evidence>
<keyword evidence="2" id="KW-0479">Metal-binding</keyword>
<dbReference type="EMBL" id="JAKJXP020000024">
    <property type="protein sequence ID" value="KAK7753940.1"/>
    <property type="molecule type" value="Genomic_DNA"/>
</dbReference>
<dbReference type="PANTHER" id="PTHR46910:SF12">
    <property type="entry name" value="REGULATORY PROTEIN CAT8"/>
    <property type="match status" value="1"/>
</dbReference>
<keyword evidence="4" id="KW-0805">Transcription regulation</keyword>
<organism evidence="11 12">
    <name type="scientific">Diatrype stigma</name>
    <dbReference type="NCBI Taxonomy" id="117547"/>
    <lineage>
        <taxon>Eukaryota</taxon>
        <taxon>Fungi</taxon>
        <taxon>Dikarya</taxon>
        <taxon>Ascomycota</taxon>
        <taxon>Pezizomycotina</taxon>
        <taxon>Sordariomycetes</taxon>
        <taxon>Xylariomycetidae</taxon>
        <taxon>Xylariales</taxon>
        <taxon>Diatrypaceae</taxon>
        <taxon>Diatrype</taxon>
    </lineage>
</organism>
<dbReference type="GO" id="GO:0005634">
    <property type="term" value="C:nucleus"/>
    <property type="evidence" value="ECO:0007669"/>
    <property type="project" value="UniProtKB-SubCell"/>
</dbReference>
<proteinExistence type="predicted"/>
<reference evidence="11 12" key="1">
    <citation type="submission" date="2024-02" db="EMBL/GenBank/DDBJ databases">
        <title>De novo assembly and annotation of 12 fungi associated with fruit tree decline syndrome in Ontario, Canada.</title>
        <authorList>
            <person name="Sulman M."/>
            <person name="Ellouze W."/>
            <person name="Ilyukhin E."/>
        </authorList>
    </citation>
    <scope>NUCLEOTIDE SEQUENCE [LARGE SCALE GENOMIC DNA]</scope>
    <source>
        <strain evidence="11 12">M11/M66-122</strain>
    </source>
</reference>
<dbReference type="SMART" id="SM00066">
    <property type="entry name" value="GAL4"/>
    <property type="match status" value="1"/>
</dbReference>
<dbReference type="SMART" id="SM00906">
    <property type="entry name" value="Fungal_trans"/>
    <property type="match status" value="1"/>
</dbReference>
<comment type="caution">
    <text evidence="11">The sequence shown here is derived from an EMBL/GenBank/DDBJ whole genome shotgun (WGS) entry which is preliminary data.</text>
</comment>
<dbReference type="CDD" id="cd15485">
    <property type="entry name" value="ZIP_Cat8"/>
    <property type="match status" value="1"/>
</dbReference>
<evidence type="ECO:0000256" key="2">
    <source>
        <dbReference type="ARBA" id="ARBA00022723"/>
    </source>
</evidence>
<protein>
    <submittedName>
        <fullName evidence="11">DNA-binding transcription factor cat8</fullName>
    </submittedName>
</protein>
<dbReference type="Pfam" id="PF00172">
    <property type="entry name" value="Zn_clus"/>
    <property type="match status" value="1"/>
</dbReference>
<dbReference type="InterPro" id="IPR036864">
    <property type="entry name" value="Zn2-C6_fun-type_DNA-bd_sf"/>
</dbReference>
<dbReference type="PANTHER" id="PTHR46910">
    <property type="entry name" value="TRANSCRIPTION FACTOR PDR1"/>
    <property type="match status" value="1"/>
</dbReference>
<dbReference type="GO" id="GO:0006351">
    <property type="term" value="P:DNA-templated transcription"/>
    <property type="evidence" value="ECO:0007669"/>
    <property type="project" value="InterPro"/>
</dbReference>
<dbReference type="GO" id="GO:0008270">
    <property type="term" value="F:zinc ion binding"/>
    <property type="evidence" value="ECO:0007669"/>
    <property type="project" value="InterPro"/>
</dbReference>
<comment type="subcellular location">
    <subcellularLocation>
        <location evidence="1">Nucleus</location>
    </subcellularLocation>
</comment>
<dbReference type="FunFam" id="4.10.240.10:FF:000007">
    <property type="entry name" value="C6 transcription factor FacB"/>
    <property type="match status" value="1"/>
</dbReference>
<dbReference type="Pfam" id="PF04082">
    <property type="entry name" value="Fungal_trans"/>
    <property type="match status" value="1"/>
</dbReference>
<feature type="region of interest" description="Disordered" evidence="9">
    <location>
        <begin position="977"/>
        <end position="1015"/>
    </location>
</feature>
<gene>
    <name evidence="11" type="primary">CAT8</name>
    <name evidence="11" type="ORF">SLS62_004038</name>
</gene>
<feature type="compositionally biased region" description="Low complexity" evidence="9">
    <location>
        <begin position="851"/>
        <end position="864"/>
    </location>
</feature>
<dbReference type="Gene3D" id="4.10.240.10">
    <property type="entry name" value="Zn(2)-C6 fungal-type DNA-binding domain"/>
    <property type="match status" value="1"/>
</dbReference>
<keyword evidence="6" id="KW-0804">Transcription</keyword>
<dbReference type="PROSITE" id="PS50048">
    <property type="entry name" value="ZN2_CY6_FUNGAL_2"/>
    <property type="match status" value="1"/>
</dbReference>
<dbReference type="InterPro" id="IPR001138">
    <property type="entry name" value="Zn2Cys6_DnaBD"/>
</dbReference>
<feature type="region of interest" description="Disordered" evidence="9">
    <location>
        <begin position="690"/>
        <end position="728"/>
    </location>
</feature>
<dbReference type="GO" id="GO:0003677">
    <property type="term" value="F:DNA binding"/>
    <property type="evidence" value="ECO:0007669"/>
    <property type="project" value="UniProtKB-KW"/>
</dbReference>